<dbReference type="STRING" id="1296100.A0A1B9FWR9"/>
<evidence type="ECO:0000256" key="3">
    <source>
        <dbReference type="ARBA" id="ARBA00022833"/>
    </source>
</evidence>
<reference evidence="7" key="2">
    <citation type="submission" date="2013-07" db="EMBL/GenBank/DDBJ databases">
        <authorList>
            <consortium name="The Broad Institute Genome Sequencing Platform"/>
            <person name="Cuomo C."/>
            <person name="Litvintseva A."/>
            <person name="Chen Y."/>
            <person name="Heitman J."/>
            <person name="Sun S."/>
            <person name="Springer D."/>
            <person name="Dromer F."/>
            <person name="Young S.K."/>
            <person name="Zeng Q."/>
            <person name="Gargeya S."/>
            <person name="Fitzgerald M."/>
            <person name="Abouelleil A."/>
            <person name="Alvarado L."/>
            <person name="Berlin A.M."/>
            <person name="Chapman S.B."/>
            <person name="Dewar J."/>
            <person name="Goldberg J."/>
            <person name="Griggs A."/>
            <person name="Gujja S."/>
            <person name="Hansen M."/>
            <person name="Howarth C."/>
            <person name="Imamovic A."/>
            <person name="Larimer J."/>
            <person name="McCowan C."/>
            <person name="Murphy C."/>
            <person name="Pearson M."/>
            <person name="Priest M."/>
            <person name="Roberts A."/>
            <person name="Saif S."/>
            <person name="Shea T."/>
            <person name="Sykes S."/>
            <person name="Wortman J."/>
            <person name="Nusbaum C."/>
            <person name="Birren B."/>
        </authorList>
    </citation>
    <scope>NUCLEOTIDE SEQUENCE</scope>
    <source>
        <strain evidence="7">CBS 10118</strain>
    </source>
</reference>
<keyword evidence="3" id="KW-0862">Zinc</keyword>
<name>A0A1B9FWR9_9TREE</name>
<reference evidence="6" key="3">
    <citation type="submission" date="2014-01" db="EMBL/GenBank/DDBJ databases">
        <title>Evolution of pathogenesis and genome organization in the Tremellales.</title>
        <authorList>
            <person name="Cuomo C."/>
            <person name="Litvintseva A."/>
            <person name="Heitman J."/>
            <person name="Chen Y."/>
            <person name="Sun S."/>
            <person name="Springer D."/>
            <person name="Dromer F."/>
            <person name="Young S."/>
            <person name="Zeng Q."/>
            <person name="Chapman S."/>
            <person name="Gujja S."/>
            <person name="Saif S."/>
            <person name="Birren B."/>
        </authorList>
    </citation>
    <scope>NUCLEOTIDE SEQUENCE</scope>
    <source>
        <strain evidence="6">CBS 10118</strain>
    </source>
</reference>
<keyword evidence="4" id="KW-0456">Lyase</keyword>
<reference evidence="6" key="1">
    <citation type="submission" date="2013-07" db="EMBL/GenBank/DDBJ databases">
        <title>The Genome Sequence of Cryptococcus bestiolae CBS10118.</title>
        <authorList>
            <consortium name="The Broad Institute Genome Sequencing Platform"/>
            <person name="Cuomo C."/>
            <person name="Litvintseva A."/>
            <person name="Chen Y."/>
            <person name="Heitman J."/>
            <person name="Sun S."/>
            <person name="Springer D."/>
            <person name="Dromer F."/>
            <person name="Young S.K."/>
            <person name="Zeng Q."/>
            <person name="Gargeya S."/>
            <person name="Fitzgerald M."/>
            <person name="Abouelleil A."/>
            <person name="Alvarado L."/>
            <person name="Berlin A.M."/>
            <person name="Chapman S.B."/>
            <person name="Dewar J."/>
            <person name="Goldberg J."/>
            <person name="Griggs A."/>
            <person name="Gujja S."/>
            <person name="Hansen M."/>
            <person name="Howarth C."/>
            <person name="Imamovic A."/>
            <person name="Larimer J."/>
            <person name="McCowan C."/>
            <person name="Murphy C."/>
            <person name="Pearson M."/>
            <person name="Priest M."/>
            <person name="Roberts A."/>
            <person name="Saif S."/>
            <person name="Shea T."/>
            <person name="Sykes S."/>
            <person name="Wortman J."/>
            <person name="Nusbaum C."/>
            <person name="Birren B."/>
        </authorList>
    </citation>
    <scope>NUCLEOTIDE SEQUENCE [LARGE SCALE GENOMIC DNA]</scope>
    <source>
        <strain evidence="6">CBS 10118</strain>
    </source>
</reference>
<keyword evidence="2" id="KW-0479">Metal-binding</keyword>
<sequence>MPVLLEGSCHCKLVKFTVESNTPVPFMLCQCSICRKVGGYMGSVNIMGNTKTLRFVRGEDKIKKYNAVKSFDKDDNPKERYGSERAFCTECSAMLWCFDEQWADWIYPFASCIDKPNPLPDLPEGESIRAIKRDSCPSHVPIPEGAKAYDGYGPGKGIEDWHKTTGAWVE</sequence>
<dbReference type="SUPFAM" id="SSF51316">
    <property type="entry name" value="Mss4-like"/>
    <property type="match status" value="1"/>
</dbReference>
<gene>
    <name evidence="6" type="ORF">I302_07554</name>
    <name evidence="7" type="ORF">I302_108080</name>
</gene>
<dbReference type="GO" id="GO:0016846">
    <property type="term" value="F:carbon-sulfur lyase activity"/>
    <property type="evidence" value="ECO:0007669"/>
    <property type="project" value="InterPro"/>
</dbReference>
<dbReference type="KEGG" id="kbi:30211953"/>
<dbReference type="PANTHER" id="PTHR33337:SF44">
    <property type="entry name" value="DUF636 DOMAIN PROTEIN (AFU_ORTHOLOGUE AFUA_1G09754)"/>
    <property type="match status" value="1"/>
</dbReference>
<dbReference type="VEuPathDB" id="FungiDB:I302_07554"/>
<dbReference type="RefSeq" id="XP_019044270.1">
    <property type="nucleotide sequence ID" value="XM_019194147.1"/>
</dbReference>
<organism evidence="6">
    <name type="scientific">Kwoniella bestiolae CBS 10118</name>
    <dbReference type="NCBI Taxonomy" id="1296100"/>
    <lineage>
        <taxon>Eukaryota</taxon>
        <taxon>Fungi</taxon>
        <taxon>Dikarya</taxon>
        <taxon>Basidiomycota</taxon>
        <taxon>Agaricomycotina</taxon>
        <taxon>Tremellomycetes</taxon>
        <taxon>Tremellales</taxon>
        <taxon>Cryptococcaceae</taxon>
        <taxon>Kwoniella</taxon>
    </lineage>
</organism>
<dbReference type="EMBL" id="CP144547">
    <property type="protein sequence ID" value="WVW86042.1"/>
    <property type="molecule type" value="Genomic_DNA"/>
</dbReference>
<keyword evidence="8" id="KW-1185">Reference proteome</keyword>
<dbReference type="Gene3D" id="2.170.150.70">
    <property type="match status" value="1"/>
</dbReference>
<feature type="domain" description="CENP-V/GFA" evidence="5">
    <location>
        <begin position="5"/>
        <end position="150"/>
    </location>
</feature>
<dbReference type="OrthoDB" id="406544at2759"/>
<dbReference type="AlphaFoldDB" id="A0A1B9FWR9"/>
<dbReference type="GeneID" id="30211953"/>
<evidence type="ECO:0000313" key="6">
    <source>
        <dbReference type="EMBL" id="OCF23200.1"/>
    </source>
</evidence>
<reference evidence="7" key="4">
    <citation type="submission" date="2024-02" db="EMBL/GenBank/DDBJ databases">
        <title>Comparative genomics of Cryptococcus and Kwoniella reveals pathogenesis evolution and contrasting modes of karyotype evolution via chromosome fusion or intercentromeric recombination.</title>
        <authorList>
            <person name="Coelho M.A."/>
            <person name="David-Palma M."/>
            <person name="Shea T."/>
            <person name="Bowers K."/>
            <person name="McGinley-Smith S."/>
            <person name="Mohammad A.W."/>
            <person name="Gnirke A."/>
            <person name="Yurkov A.M."/>
            <person name="Nowrousian M."/>
            <person name="Sun S."/>
            <person name="Cuomo C.A."/>
            <person name="Heitman J."/>
        </authorList>
    </citation>
    <scope>NUCLEOTIDE SEQUENCE</scope>
    <source>
        <strain evidence="7">CBS 10118</strain>
    </source>
</reference>
<evidence type="ECO:0000256" key="2">
    <source>
        <dbReference type="ARBA" id="ARBA00022723"/>
    </source>
</evidence>
<evidence type="ECO:0000259" key="5">
    <source>
        <dbReference type="PROSITE" id="PS51891"/>
    </source>
</evidence>
<dbReference type="PROSITE" id="PS51891">
    <property type="entry name" value="CENP_V_GFA"/>
    <property type="match status" value="1"/>
</dbReference>
<evidence type="ECO:0000256" key="4">
    <source>
        <dbReference type="ARBA" id="ARBA00023239"/>
    </source>
</evidence>
<comment type="similarity">
    <text evidence="1">Belongs to the Gfa family.</text>
</comment>
<dbReference type="InterPro" id="IPR011057">
    <property type="entry name" value="Mss4-like_sf"/>
</dbReference>
<dbReference type="PANTHER" id="PTHR33337">
    <property type="entry name" value="GFA DOMAIN-CONTAINING PROTEIN"/>
    <property type="match status" value="1"/>
</dbReference>
<accession>A0A1B9FWR9</accession>
<evidence type="ECO:0000256" key="1">
    <source>
        <dbReference type="ARBA" id="ARBA00005495"/>
    </source>
</evidence>
<dbReference type="GO" id="GO:0046872">
    <property type="term" value="F:metal ion binding"/>
    <property type="evidence" value="ECO:0007669"/>
    <property type="project" value="UniProtKB-KW"/>
</dbReference>
<protein>
    <recommendedName>
        <fullName evidence="5">CENP-V/GFA domain-containing protein</fullName>
    </recommendedName>
</protein>
<dbReference type="Pfam" id="PF04828">
    <property type="entry name" value="GFA"/>
    <property type="match status" value="1"/>
</dbReference>
<proteinExistence type="inferred from homology"/>
<evidence type="ECO:0000313" key="8">
    <source>
        <dbReference type="Proteomes" id="UP000092730"/>
    </source>
</evidence>
<dbReference type="InterPro" id="IPR006913">
    <property type="entry name" value="CENP-V/GFA"/>
</dbReference>
<dbReference type="Proteomes" id="UP000092730">
    <property type="component" value="Chromosome 7"/>
</dbReference>
<dbReference type="EMBL" id="KI894024">
    <property type="protein sequence ID" value="OCF23200.1"/>
    <property type="molecule type" value="Genomic_DNA"/>
</dbReference>
<evidence type="ECO:0000313" key="7">
    <source>
        <dbReference type="EMBL" id="WVW86042.1"/>
    </source>
</evidence>